<dbReference type="EMBL" id="JAPDOD010000015">
    <property type="protein sequence ID" value="MDA0162002.1"/>
    <property type="molecule type" value="Genomic_DNA"/>
</dbReference>
<evidence type="ECO:0000313" key="4">
    <source>
        <dbReference type="Proteomes" id="UP001149140"/>
    </source>
</evidence>
<evidence type="ECO:0000256" key="1">
    <source>
        <dbReference type="SAM" id="MobiDB-lite"/>
    </source>
</evidence>
<comment type="caution">
    <text evidence="3">The sequence shown here is derived from an EMBL/GenBank/DDBJ whole genome shotgun (WGS) entry which is preliminary data.</text>
</comment>
<dbReference type="Proteomes" id="UP001149140">
    <property type="component" value="Unassembled WGS sequence"/>
</dbReference>
<proteinExistence type="predicted"/>
<gene>
    <name evidence="3" type="ORF">OM076_17135</name>
</gene>
<feature type="compositionally biased region" description="Polar residues" evidence="1">
    <location>
        <begin position="208"/>
        <end position="225"/>
    </location>
</feature>
<organism evidence="3 4">
    <name type="scientific">Solirubrobacter ginsenosidimutans</name>
    <dbReference type="NCBI Taxonomy" id="490573"/>
    <lineage>
        <taxon>Bacteria</taxon>
        <taxon>Bacillati</taxon>
        <taxon>Actinomycetota</taxon>
        <taxon>Thermoleophilia</taxon>
        <taxon>Solirubrobacterales</taxon>
        <taxon>Solirubrobacteraceae</taxon>
        <taxon>Solirubrobacter</taxon>
    </lineage>
</organism>
<keyword evidence="4" id="KW-1185">Reference proteome</keyword>
<protein>
    <recommendedName>
        <fullName evidence="5">CARDB domain-containing protein</fullName>
    </recommendedName>
</protein>
<sequence length="350" mass="36893">MDAQTVLVRRMIAGIAGVVLLLILFFLVRACNNTRHENALKDYTRQVSAIGTESQQQGEQLFKALGAAGQGSPTDLYQSILALKGSADQSLKQAQALSVPGDMSPAQQSLLITLELRRDALQATSDNIKDALGDPGDNADAAINHIAGQINAMNASDVLYQTRVQPLMKSAMAGAGLPYTILPSQFVREISWVSPAYVAQKLGTQLSAGTDANGTDTTKKNQTTGPGLHGTGLNSTVYGNVTLQPGVSNRLTYVKGQAFVVTFTNQGDNDEFDVKVTLKIANASGSGTPITLTKTVPQITKGQKLPVELPLNREPALGAAVNVSVTVAAVPGEKKTDNNKSTYPTLFAQG</sequence>
<evidence type="ECO:0000256" key="2">
    <source>
        <dbReference type="SAM" id="Phobius"/>
    </source>
</evidence>
<dbReference type="AlphaFoldDB" id="A0A9X3S283"/>
<keyword evidence="2" id="KW-1133">Transmembrane helix</keyword>
<evidence type="ECO:0000313" key="3">
    <source>
        <dbReference type="EMBL" id="MDA0162002.1"/>
    </source>
</evidence>
<reference evidence="3" key="1">
    <citation type="submission" date="2022-10" db="EMBL/GenBank/DDBJ databases">
        <title>The WGS of Solirubrobacter ginsenosidimutans DSM 21036.</title>
        <authorList>
            <person name="Jiang Z."/>
        </authorList>
    </citation>
    <scope>NUCLEOTIDE SEQUENCE</scope>
    <source>
        <strain evidence="3">DSM 21036</strain>
    </source>
</reference>
<keyword evidence="2" id="KW-0472">Membrane</keyword>
<dbReference type="RefSeq" id="WP_270041237.1">
    <property type="nucleotide sequence ID" value="NZ_JAPDOD010000015.1"/>
</dbReference>
<name>A0A9X3S283_9ACTN</name>
<evidence type="ECO:0008006" key="5">
    <source>
        <dbReference type="Google" id="ProtNLM"/>
    </source>
</evidence>
<keyword evidence="2" id="KW-0812">Transmembrane</keyword>
<feature type="region of interest" description="Disordered" evidence="1">
    <location>
        <begin position="208"/>
        <end position="231"/>
    </location>
</feature>
<accession>A0A9X3S283</accession>
<feature type="transmembrane region" description="Helical" evidence="2">
    <location>
        <begin position="7"/>
        <end position="28"/>
    </location>
</feature>